<sequence>MARQIANMPPRQNERQYALDLLCHRHAAPALEWLTAFEKPVRVAHLVGLQQPLKRNFRLAEQLMAFAAVQALPLLEQRLVVKGRLVAREVADGIVQPLLQQQPFQLRWWRTDQFQLYRFFTRAKCRNGCRQLQAHRLVLILRHADAHGPQQPPGHPIGLLAKLFDVQQQPACRLQQQRAFLRQVKAAFAPAAQAITQAGFQLCHALADGGLAQAQHALCGAEAAGLDYSDEQPQQVQVGVVHLSEHYIAPFECQLYKLAIPAM</sequence>
<evidence type="ECO:0000313" key="2">
    <source>
        <dbReference type="Proteomes" id="UP000464593"/>
    </source>
</evidence>
<reference evidence="1 2" key="1">
    <citation type="submission" date="2019-05" db="EMBL/GenBank/DDBJ databases">
        <title>Complete genome sequence of Pseudomonas Pseudomonas resinovorans.</title>
        <authorList>
            <person name="Chen H.-P."/>
        </authorList>
    </citation>
    <scope>NUCLEOTIDE SEQUENCE [LARGE SCALE GENOMIC DNA]</scope>
    <source>
        <strain evidence="1 2">TCU-CK1</strain>
    </source>
</reference>
<proteinExistence type="predicted"/>
<gene>
    <name evidence="1" type="ORF">TCK1_1724</name>
</gene>
<name>A0AAE6R9Q1_9PSED</name>
<organism evidence="1 2">
    <name type="scientific">Pseudomonas monteilii</name>
    <dbReference type="NCBI Taxonomy" id="76759"/>
    <lineage>
        <taxon>Bacteria</taxon>
        <taxon>Pseudomonadati</taxon>
        <taxon>Pseudomonadota</taxon>
        <taxon>Gammaproteobacteria</taxon>
        <taxon>Pseudomonadales</taxon>
        <taxon>Pseudomonadaceae</taxon>
        <taxon>Pseudomonas</taxon>
    </lineage>
</organism>
<dbReference type="AlphaFoldDB" id="A0AAE6R9Q1"/>
<accession>A0AAE6R9Q1</accession>
<dbReference type="Proteomes" id="UP000464593">
    <property type="component" value="Chromosome"/>
</dbReference>
<evidence type="ECO:0000313" key="1">
    <source>
        <dbReference type="EMBL" id="QHB27070.1"/>
    </source>
</evidence>
<dbReference type="EMBL" id="CP040324">
    <property type="protein sequence ID" value="QHB27070.1"/>
    <property type="molecule type" value="Genomic_DNA"/>
</dbReference>
<protein>
    <submittedName>
        <fullName evidence="1">Amidase</fullName>
    </submittedName>
</protein>